<reference evidence="1" key="2">
    <citation type="submission" date="2022-01" db="EMBL/GenBank/DDBJ databases">
        <authorList>
            <person name="Yamashiro T."/>
            <person name="Shiraishi A."/>
            <person name="Satake H."/>
            <person name="Nakayama K."/>
        </authorList>
    </citation>
    <scope>NUCLEOTIDE SEQUENCE</scope>
</reference>
<name>A0ABQ5F6R6_9ASTR</name>
<dbReference type="Proteomes" id="UP001151760">
    <property type="component" value="Unassembled WGS sequence"/>
</dbReference>
<accession>A0ABQ5F6R6</accession>
<dbReference type="EMBL" id="BQNB010017077">
    <property type="protein sequence ID" value="GJT59086.1"/>
    <property type="molecule type" value="Genomic_DNA"/>
</dbReference>
<organism evidence="1 2">
    <name type="scientific">Tanacetum coccineum</name>
    <dbReference type="NCBI Taxonomy" id="301880"/>
    <lineage>
        <taxon>Eukaryota</taxon>
        <taxon>Viridiplantae</taxon>
        <taxon>Streptophyta</taxon>
        <taxon>Embryophyta</taxon>
        <taxon>Tracheophyta</taxon>
        <taxon>Spermatophyta</taxon>
        <taxon>Magnoliopsida</taxon>
        <taxon>eudicotyledons</taxon>
        <taxon>Gunneridae</taxon>
        <taxon>Pentapetalae</taxon>
        <taxon>asterids</taxon>
        <taxon>campanulids</taxon>
        <taxon>Asterales</taxon>
        <taxon>Asteraceae</taxon>
        <taxon>Asteroideae</taxon>
        <taxon>Anthemideae</taxon>
        <taxon>Anthemidinae</taxon>
        <taxon>Tanacetum</taxon>
    </lineage>
</organism>
<reference evidence="1" key="1">
    <citation type="journal article" date="2022" name="Int. J. Mol. Sci.">
        <title>Draft Genome of Tanacetum Coccineum: Genomic Comparison of Closely Related Tanacetum-Family Plants.</title>
        <authorList>
            <person name="Yamashiro T."/>
            <person name="Shiraishi A."/>
            <person name="Nakayama K."/>
            <person name="Satake H."/>
        </authorList>
    </citation>
    <scope>NUCLEOTIDE SEQUENCE</scope>
</reference>
<evidence type="ECO:0000313" key="1">
    <source>
        <dbReference type="EMBL" id="GJT59086.1"/>
    </source>
</evidence>
<proteinExistence type="predicted"/>
<comment type="caution">
    <text evidence="1">The sequence shown here is derived from an EMBL/GenBank/DDBJ whole genome shotgun (WGS) entry which is preliminary data.</text>
</comment>
<evidence type="ECO:0000313" key="2">
    <source>
        <dbReference type="Proteomes" id="UP001151760"/>
    </source>
</evidence>
<gene>
    <name evidence="1" type="ORF">Tco_1002619</name>
</gene>
<keyword evidence="2" id="KW-1185">Reference proteome</keyword>
<sequence>MNIFRTEQSARINGTIPRDLIQRVRQDKRRKRDISRDKFESSSLTMRNEIETFDIKGSITFVMMELHVEYEKRKQKEHDPFKPCKADIIGTIRKFIIEKGKLPLHCKRRARFESEKLEIPTSDFLEACTLDL</sequence>
<protein>
    <submittedName>
        <fullName evidence="1">Uncharacterized protein</fullName>
    </submittedName>
</protein>